<feature type="region of interest" description="Disordered" evidence="1">
    <location>
        <begin position="45"/>
        <end position="71"/>
    </location>
</feature>
<evidence type="ECO:0000313" key="2">
    <source>
        <dbReference type="EMBL" id="GJT97948.1"/>
    </source>
</evidence>
<dbReference type="Proteomes" id="UP001151760">
    <property type="component" value="Unassembled WGS sequence"/>
</dbReference>
<keyword evidence="3" id="KW-1185">Reference proteome</keyword>
<feature type="compositionally biased region" description="Basic residues" evidence="1">
    <location>
        <begin position="99"/>
        <end position="115"/>
    </location>
</feature>
<evidence type="ECO:0000256" key="1">
    <source>
        <dbReference type="SAM" id="MobiDB-lite"/>
    </source>
</evidence>
<comment type="caution">
    <text evidence="2">The sequence shown here is derived from an EMBL/GenBank/DDBJ whole genome shotgun (WGS) entry which is preliminary data.</text>
</comment>
<gene>
    <name evidence="2" type="ORF">Tco_1093466</name>
</gene>
<dbReference type="PANTHER" id="PTHR34188:SF11">
    <property type="entry name" value="TRANSMEMBRANE PROTEIN"/>
    <property type="match status" value="1"/>
</dbReference>
<sequence length="115" mass="12871">MIKEIDPIGDIESTGSECKDDPINEHATNNKRAKNVLRTLVGALSCKGSDDGEDSSNFRRNSGTVSDDEYNDIEASINNKYEAEKREHVPLIGKLQLKEKHKTRNSKKAPKPPRH</sequence>
<dbReference type="EMBL" id="BQNB010020629">
    <property type="protein sequence ID" value="GJT97948.1"/>
    <property type="molecule type" value="Genomic_DNA"/>
</dbReference>
<feature type="region of interest" description="Disordered" evidence="1">
    <location>
        <begin position="1"/>
        <end position="30"/>
    </location>
</feature>
<protein>
    <submittedName>
        <fullName evidence="2">Uncharacterized protein</fullName>
    </submittedName>
</protein>
<name>A0ABQ5ICT6_9ASTR</name>
<proteinExistence type="predicted"/>
<dbReference type="PANTHER" id="PTHR34188">
    <property type="entry name" value="OS01G0299500 PROTEIN"/>
    <property type="match status" value="1"/>
</dbReference>
<accession>A0ABQ5ICT6</accession>
<organism evidence="2 3">
    <name type="scientific">Tanacetum coccineum</name>
    <dbReference type="NCBI Taxonomy" id="301880"/>
    <lineage>
        <taxon>Eukaryota</taxon>
        <taxon>Viridiplantae</taxon>
        <taxon>Streptophyta</taxon>
        <taxon>Embryophyta</taxon>
        <taxon>Tracheophyta</taxon>
        <taxon>Spermatophyta</taxon>
        <taxon>Magnoliopsida</taxon>
        <taxon>eudicotyledons</taxon>
        <taxon>Gunneridae</taxon>
        <taxon>Pentapetalae</taxon>
        <taxon>asterids</taxon>
        <taxon>campanulids</taxon>
        <taxon>Asterales</taxon>
        <taxon>Asteraceae</taxon>
        <taxon>Asteroideae</taxon>
        <taxon>Anthemideae</taxon>
        <taxon>Anthemidinae</taxon>
        <taxon>Tanacetum</taxon>
    </lineage>
</organism>
<reference evidence="2" key="1">
    <citation type="journal article" date="2022" name="Int. J. Mol. Sci.">
        <title>Draft Genome of Tanacetum Coccineum: Genomic Comparison of Closely Related Tanacetum-Family Plants.</title>
        <authorList>
            <person name="Yamashiro T."/>
            <person name="Shiraishi A."/>
            <person name="Nakayama K."/>
            <person name="Satake H."/>
        </authorList>
    </citation>
    <scope>NUCLEOTIDE SEQUENCE</scope>
</reference>
<reference evidence="2" key="2">
    <citation type="submission" date="2022-01" db="EMBL/GenBank/DDBJ databases">
        <authorList>
            <person name="Yamashiro T."/>
            <person name="Shiraishi A."/>
            <person name="Satake H."/>
            <person name="Nakayama K."/>
        </authorList>
    </citation>
    <scope>NUCLEOTIDE SEQUENCE</scope>
</reference>
<evidence type="ECO:0000313" key="3">
    <source>
        <dbReference type="Proteomes" id="UP001151760"/>
    </source>
</evidence>
<feature type="region of interest" description="Disordered" evidence="1">
    <location>
        <begin position="84"/>
        <end position="115"/>
    </location>
</feature>